<gene>
    <name evidence="2" type="ORF">TSPGSL018_15222</name>
</gene>
<dbReference type="AlphaFoldDB" id="A0A061R5J1"/>
<evidence type="ECO:0000313" key="2">
    <source>
        <dbReference type="EMBL" id="JAC65801.1"/>
    </source>
</evidence>
<dbReference type="EMBL" id="GBEZ01020903">
    <property type="protein sequence ID" value="JAC65801.1"/>
    <property type="molecule type" value="Transcribed_RNA"/>
</dbReference>
<reference evidence="2" key="1">
    <citation type="submission" date="2014-05" db="EMBL/GenBank/DDBJ databases">
        <title>The transcriptome of the halophilic microalga Tetraselmis sp. GSL018 isolated from the Great Salt Lake, Utah.</title>
        <authorList>
            <person name="Jinkerson R.E."/>
            <person name="D'Adamo S."/>
            <person name="Posewitz M.C."/>
        </authorList>
    </citation>
    <scope>NUCLEOTIDE SEQUENCE</scope>
    <source>
        <strain evidence="2">GSL018</strain>
    </source>
</reference>
<feature type="transmembrane region" description="Helical" evidence="1">
    <location>
        <begin position="12"/>
        <end position="36"/>
    </location>
</feature>
<evidence type="ECO:0000256" key="1">
    <source>
        <dbReference type="SAM" id="Phobius"/>
    </source>
</evidence>
<keyword evidence="1" id="KW-1133">Transmembrane helix</keyword>
<keyword evidence="1" id="KW-0472">Membrane</keyword>
<proteinExistence type="predicted"/>
<organism evidence="2">
    <name type="scientific">Tetraselmis sp. GSL018</name>
    <dbReference type="NCBI Taxonomy" id="582737"/>
    <lineage>
        <taxon>Eukaryota</taxon>
        <taxon>Viridiplantae</taxon>
        <taxon>Chlorophyta</taxon>
        <taxon>core chlorophytes</taxon>
        <taxon>Chlorodendrophyceae</taxon>
        <taxon>Chlorodendrales</taxon>
        <taxon>Chlorodendraceae</taxon>
        <taxon>Tetraselmis</taxon>
    </lineage>
</organism>
<sequence>MDEELRRILVTLAGVGCFVAVFLATVSIVNTALALLESSGLTVALIHS</sequence>
<name>A0A061R5J1_9CHLO</name>
<protein>
    <submittedName>
        <fullName evidence="2">Uncharacterized protein</fullName>
    </submittedName>
</protein>
<keyword evidence="1" id="KW-0812">Transmembrane</keyword>
<accession>A0A061R5J1</accession>